<dbReference type="SUPFAM" id="SSF103473">
    <property type="entry name" value="MFS general substrate transporter"/>
    <property type="match status" value="1"/>
</dbReference>
<sequence>MTSPAAALRTTTFRVLTAGWALTNFADSVLSLIFAVWVTDLTGSAALGGATFAVFGAPAFVAPFLGRLADRVSRRRMLVWTYVAGAAVLVPLFWVSQASHVWLVYVVAVVYATVAYVTAACQSGLLKDLLPDESLGFANGRLAAIDQVFRISMPLLGAAVYVWTGPGPLVAAAIVAFLGAAAVFAGVRLTESVATDDEGAGFWHEALDGFRHLFSTPPLGGMTWTILGALAAVGLVNAVAFAILDHLGLDAALLGPLTTFQGVAGLVAGLLAGRLMLRWGRLPVFTAGLLGLGVGLVPLASSSVVAAVVAMGVVGFSVTSSVVAFVTERQVMTPARLQGRVGAASHVVLNLPGVLVTLAGAAALAVVDHRVLVLVNAAVCLVCGLLALRLRAVTAGDRGAATARDAVDG</sequence>
<dbReference type="AlphaFoldDB" id="A0A168F0T1"/>
<feature type="transmembrane region" description="Helical" evidence="6">
    <location>
        <begin position="250"/>
        <end position="272"/>
    </location>
</feature>
<accession>A0A168F0T1</accession>
<evidence type="ECO:0000256" key="3">
    <source>
        <dbReference type="ARBA" id="ARBA00022692"/>
    </source>
</evidence>
<keyword evidence="3 6" id="KW-0812">Transmembrane</keyword>
<keyword evidence="8" id="KW-1185">Reference proteome</keyword>
<evidence type="ECO:0000256" key="5">
    <source>
        <dbReference type="ARBA" id="ARBA00023136"/>
    </source>
</evidence>
<comment type="subcellular location">
    <subcellularLocation>
        <location evidence="1">Cell membrane</location>
        <topology evidence="1">Multi-pass membrane protein</topology>
    </subcellularLocation>
</comment>
<evidence type="ECO:0000256" key="6">
    <source>
        <dbReference type="SAM" id="Phobius"/>
    </source>
</evidence>
<feature type="transmembrane region" description="Helical" evidence="6">
    <location>
        <begin position="305"/>
        <end position="326"/>
    </location>
</feature>
<evidence type="ECO:0000256" key="4">
    <source>
        <dbReference type="ARBA" id="ARBA00022989"/>
    </source>
</evidence>
<keyword evidence="4 6" id="KW-1133">Transmembrane helix</keyword>
<organism evidence="7 8">
    <name type="scientific">Isoptericola dokdonensis DS-3</name>
    <dbReference type="NCBI Taxonomy" id="1300344"/>
    <lineage>
        <taxon>Bacteria</taxon>
        <taxon>Bacillati</taxon>
        <taxon>Actinomycetota</taxon>
        <taxon>Actinomycetes</taxon>
        <taxon>Micrococcales</taxon>
        <taxon>Promicromonosporaceae</taxon>
        <taxon>Isoptericola</taxon>
    </lineage>
</organism>
<dbReference type="Pfam" id="PF07690">
    <property type="entry name" value="MFS_1"/>
    <property type="match status" value="1"/>
</dbReference>
<feature type="transmembrane region" description="Helical" evidence="6">
    <location>
        <begin position="347"/>
        <end position="365"/>
    </location>
</feature>
<feature type="transmembrane region" description="Helical" evidence="6">
    <location>
        <begin position="77"/>
        <end position="96"/>
    </location>
</feature>
<dbReference type="STRING" id="1300344.I598_1183"/>
<dbReference type="InterPro" id="IPR036259">
    <property type="entry name" value="MFS_trans_sf"/>
</dbReference>
<dbReference type="KEGG" id="ido:I598_1183"/>
<evidence type="ECO:0000256" key="1">
    <source>
        <dbReference type="ARBA" id="ARBA00004651"/>
    </source>
</evidence>
<dbReference type="PANTHER" id="PTHR23513:SF6">
    <property type="entry name" value="MAJOR FACILITATOR SUPERFAMILY ASSOCIATED DOMAIN-CONTAINING PROTEIN"/>
    <property type="match status" value="1"/>
</dbReference>
<dbReference type="InterPro" id="IPR011701">
    <property type="entry name" value="MFS"/>
</dbReference>
<keyword evidence="5 6" id="KW-0472">Membrane</keyword>
<feature type="transmembrane region" description="Helical" evidence="6">
    <location>
        <begin position="371"/>
        <end position="388"/>
    </location>
</feature>
<keyword evidence="2" id="KW-1003">Cell membrane</keyword>
<reference evidence="7 8" key="1">
    <citation type="submission" date="2016-01" db="EMBL/GenBank/DDBJ databases">
        <title>Complete genome sequence of a soil Actinobacterium, Isoptericola dokdonensis DS-3.</title>
        <authorList>
            <person name="Kwon S.-K."/>
            <person name="Kim J.F."/>
        </authorList>
    </citation>
    <scope>NUCLEOTIDE SEQUENCE [LARGE SCALE GENOMIC DNA]</scope>
    <source>
        <strain evidence="7 8">DS-3</strain>
    </source>
</reference>
<dbReference type="GO" id="GO:0005886">
    <property type="term" value="C:plasma membrane"/>
    <property type="evidence" value="ECO:0007669"/>
    <property type="project" value="UniProtKB-SubCell"/>
</dbReference>
<dbReference type="Proteomes" id="UP000076794">
    <property type="component" value="Chromosome"/>
</dbReference>
<dbReference type="CDD" id="cd06173">
    <property type="entry name" value="MFS_MefA_like"/>
    <property type="match status" value="1"/>
</dbReference>
<dbReference type="GO" id="GO:0022857">
    <property type="term" value="F:transmembrane transporter activity"/>
    <property type="evidence" value="ECO:0007669"/>
    <property type="project" value="InterPro"/>
</dbReference>
<evidence type="ECO:0000313" key="7">
    <source>
        <dbReference type="EMBL" id="ANC30748.1"/>
    </source>
</evidence>
<protein>
    <submittedName>
        <fullName evidence="7">Major Facilitator Superfamily protein</fullName>
    </submittedName>
</protein>
<proteinExistence type="predicted"/>
<feature type="transmembrane region" description="Helical" evidence="6">
    <location>
        <begin position="221"/>
        <end position="244"/>
    </location>
</feature>
<evidence type="ECO:0000256" key="2">
    <source>
        <dbReference type="ARBA" id="ARBA00022475"/>
    </source>
</evidence>
<feature type="transmembrane region" description="Helical" evidence="6">
    <location>
        <begin position="169"/>
        <end position="187"/>
    </location>
</feature>
<dbReference type="PANTHER" id="PTHR23513">
    <property type="entry name" value="INTEGRAL MEMBRANE EFFLUX PROTEIN-RELATED"/>
    <property type="match status" value="1"/>
</dbReference>
<name>A0A168F0T1_9MICO</name>
<evidence type="ECO:0000313" key="8">
    <source>
        <dbReference type="Proteomes" id="UP000076794"/>
    </source>
</evidence>
<dbReference type="PATRIC" id="fig|1300344.3.peg.1187"/>
<dbReference type="EMBL" id="CP014209">
    <property type="protein sequence ID" value="ANC30748.1"/>
    <property type="molecule type" value="Genomic_DNA"/>
</dbReference>
<dbReference type="RefSeq" id="WP_068202098.1">
    <property type="nucleotide sequence ID" value="NZ_CP014209.1"/>
</dbReference>
<gene>
    <name evidence="7" type="ORF">I598_1183</name>
</gene>
<feature type="transmembrane region" description="Helical" evidence="6">
    <location>
        <begin position="102"/>
        <end position="121"/>
    </location>
</feature>
<feature type="transmembrane region" description="Helical" evidence="6">
    <location>
        <begin position="44"/>
        <end position="65"/>
    </location>
</feature>
<feature type="transmembrane region" description="Helical" evidence="6">
    <location>
        <begin position="12"/>
        <end position="38"/>
    </location>
</feature>
<dbReference type="Gene3D" id="1.20.1250.20">
    <property type="entry name" value="MFS general substrate transporter like domains"/>
    <property type="match status" value="1"/>
</dbReference>